<dbReference type="PANTHER" id="PTHR37944">
    <property type="entry name" value="PORIN B"/>
    <property type="match status" value="1"/>
</dbReference>
<feature type="signal peptide" evidence="2">
    <location>
        <begin position="1"/>
        <end position="26"/>
    </location>
</feature>
<dbReference type="Pfam" id="PF04966">
    <property type="entry name" value="OprB"/>
    <property type="match status" value="1"/>
</dbReference>
<keyword evidence="4" id="KW-1185">Reference proteome</keyword>
<evidence type="ECO:0000256" key="2">
    <source>
        <dbReference type="RuleBase" id="RU363072"/>
    </source>
</evidence>
<keyword evidence="2" id="KW-0732">Signal</keyword>
<accession>A0A1G6NHI8</accession>
<dbReference type="GO" id="GO:0015288">
    <property type="term" value="F:porin activity"/>
    <property type="evidence" value="ECO:0007669"/>
    <property type="project" value="InterPro"/>
</dbReference>
<evidence type="ECO:0000256" key="1">
    <source>
        <dbReference type="ARBA" id="ARBA00008769"/>
    </source>
</evidence>
<reference evidence="4" key="1">
    <citation type="submission" date="2016-09" db="EMBL/GenBank/DDBJ databases">
        <authorList>
            <person name="Varghese N."/>
            <person name="Submissions S."/>
        </authorList>
    </citation>
    <scope>NUCLEOTIDE SEQUENCE [LARGE SCALE GENOMIC DNA]</scope>
    <source>
        <strain evidence="4">ANC 4667</strain>
    </source>
</reference>
<dbReference type="GO" id="GO:0016020">
    <property type="term" value="C:membrane"/>
    <property type="evidence" value="ECO:0007669"/>
    <property type="project" value="InterPro"/>
</dbReference>
<comment type="similarity">
    <text evidence="1 2">Belongs to the OprB family.</text>
</comment>
<dbReference type="RefSeq" id="WP_092820407.1">
    <property type="nucleotide sequence ID" value="NZ_BAABKJ010000015.1"/>
</dbReference>
<organism evidence="3 4">
    <name type="scientific">Acinetobacter kookii</name>
    <dbReference type="NCBI Taxonomy" id="1226327"/>
    <lineage>
        <taxon>Bacteria</taxon>
        <taxon>Pseudomonadati</taxon>
        <taxon>Pseudomonadota</taxon>
        <taxon>Gammaproteobacteria</taxon>
        <taxon>Moraxellales</taxon>
        <taxon>Moraxellaceae</taxon>
        <taxon>Acinetobacter</taxon>
    </lineage>
</organism>
<dbReference type="InterPro" id="IPR007049">
    <property type="entry name" value="Carb-sel_porin_OprB"/>
</dbReference>
<dbReference type="STRING" id="1226327.SAMN05421732_11060"/>
<protein>
    <submittedName>
        <fullName evidence="3">Porin, OprB family</fullName>
    </submittedName>
</protein>
<evidence type="ECO:0000313" key="3">
    <source>
        <dbReference type="EMBL" id="SDC66864.1"/>
    </source>
</evidence>
<dbReference type="Gene3D" id="2.40.160.180">
    <property type="entry name" value="Carbohydrate-selective porin OprB"/>
    <property type="match status" value="1"/>
</dbReference>
<dbReference type="PROSITE" id="PS51257">
    <property type="entry name" value="PROKAR_LIPOPROTEIN"/>
    <property type="match status" value="1"/>
</dbReference>
<proteinExistence type="inferred from homology"/>
<name>A0A1G6NHI8_9GAMM</name>
<evidence type="ECO:0000313" key="4">
    <source>
        <dbReference type="Proteomes" id="UP000243468"/>
    </source>
</evidence>
<dbReference type="InterPro" id="IPR038673">
    <property type="entry name" value="OprB_sf"/>
</dbReference>
<gene>
    <name evidence="3" type="ORF">SAMN05421732_11060</name>
</gene>
<dbReference type="AlphaFoldDB" id="A0A1G6NHI8"/>
<dbReference type="Proteomes" id="UP000243468">
    <property type="component" value="Unassembled WGS sequence"/>
</dbReference>
<feature type="chain" id="PRO_5017098367" evidence="2">
    <location>
        <begin position="27"/>
        <end position="426"/>
    </location>
</feature>
<sequence>MKKLCRTFSFSISLLSFSCALQIANAADAFDPQSQWMFGDWNGKRTELQAKGYDFSLGYTGELATLMHSENHSSHGTEYADQFAFGAHLDLNKILGWPDTEAQITVTERNGRNLSNTSEALNGHKSSVQEVWGRGQTWRLTDFWIKKKFLDQKLDVKVGRFGEGEDFNSFDCDFQNLSLCGSQVGNWVGDQWYNWPVSQWAARLKYSLTPEVYAQVGAYEYNPENLERGKGFNLSTDGSHGAIIPAEVVWTAKLGVAKLPGEYRSGYYYSTADAALIASTTTEKKHHQGGWVVARQQLTAHNGDASRGLSGFVNLTVHDSDTNQVSDMQNIGLVYKGLIDSRPHDEIAVGIARININDKVNDANIRNNSVDARGLQGEEYNSEIYYGMHAANWLTIRPNIQYIHRVGAYKNGENAWVGGIKFQTAF</sequence>
<dbReference type="GO" id="GO:0008643">
    <property type="term" value="P:carbohydrate transport"/>
    <property type="evidence" value="ECO:0007669"/>
    <property type="project" value="InterPro"/>
</dbReference>
<dbReference type="OrthoDB" id="545475at2"/>
<dbReference type="EMBL" id="FMYO01000010">
    <property type="protein sequence ID" value="SDC66864.1"/>
    <property type="molecule type" value="Genomic_DNA"/>
</dbReference>
<dbReference type="InterPro" id="IPR052932">
    <property type="entry name" value="OprB_Porin"/>
</dbReference>
<dbReference type="PANTHER" id="PTHR37944:SF1">
    <property type="entry name" value="PORIN B"/>
    <property type="match status" value="1"/>
</dbReference>